<evidence type="ECO:0000256" key="6">
    <source>
        <dbReference type="PROSITE-ProRule" id="PRU00433"/>
    </source>
</evidence>
<dbReference type="AlphaFoldDB" id="A0AA37IHY0"/>
<evidence type="ECO:0000313" key="9">
    <source>
        <dbReference type="Proteomes" id="UP001055111"/>
    </source>
</evidence>
<evidence type="ECO:0000259" key="7">
    <source>
        <dbReference type="PROSITE" id="PS51007"/>
    </source>
</evidence>
<dbReference type="InterPro" id="IPR036909">
    <property type="entry name" value="Cyt_c-like_dom_sf"/>
</dbReference>
<dbReference type="InterPro" id="IPR050597">
    <property type="entry name" value="Cytochrome_c_Oxidase_Subunit"/>
</dbReference>
<evidence type="ECO:0000313" key="8">
    <source>
        <dbReference type="EMBL" id="GJH29034.1"/>
    </source>
</evidence>
<organism evidence="8 9">
    <name type="scientific">Caballeronia novacaledonica</name>
    <dbReference type="NCBI Taxonomy" id="1544861"/>
    <lineage>
        <taxon>Bacteria</taxon>
        <taxon>Pseudomonadati</taxon>
        <taxon>Pseudomonadota</taxon>
        <taxon>Betaproteobacteria</taxon>
        <taxon>Burkholderiales</taxon>
        <taxon>Burkholderiaceae</taxon>
        <taxon>Caballeronia</taxon>
    </lineage>
</organism>
<name>A0AA37IHY0_9BURK</name>
<keyword evidence="5 6" id="KW-0408">Iron</keyword>
<dbReference type="Proteomes" id="UP001055111">
    <property type="component" value="Unassembled WGS sequence"/>
</dbReference>
<dbReference type="PANTHER" id="PTHR33751:SF9">
    <property type="entry name" value="CYTOCHROME C4"/>
    <property type="match status" value="1"/>
</dbReference>
<dbReference type="GO" id="GO:0046872">
    <property type="term" value="F:metal ion binding"/>
    <property type="evidence" value="ECO:0007669"/>
    <property type="project" value="UniProtKB-KW"/>
</dbReference>
<accession>A0AA37IHY0</accession>
<feature type="domain" description="Cytochrome c" evidence="7">
    <location>
        <begin position="134"/>
        <end position="215"/>
    </location>
</feature>
<gene>
    <name evidence="8" type="ORF">CBA19CS42_30980</name>
</gene>
<dbReference type="GO" id="GO:0009055">
    <property type="term" value="F:electron transfer activity"/>
    <property type="evidence" value="ECO:0007669"/>
    <property type="project" value="InterPro"/>
</dbReference>
<protein>
    <submittedName>
        <fullName evidence="8">C-type cytochrome</fullName>
    </submittedName>
</protein>
<dbReference type="PROSITE" id="PS51007">
    <property type="entry name" value="CYTC"/>
    <property type="match status" value="2"/>
</dbReference>
<dbReference type="GO" id="GO:0020037">
    <property type="term" value="F:heme binding"/>
    <property type="evidence" value="ECO:0007669"/>
    <property type="project" value="InterPro"/>
</dbReference>
<keyword evidence="2 6" id="KW-0349">Heme</keyword>
<keyword evidence="3 6" id="KW-0479">Metal-binding</keyword>
<dbReference type="InterPro" id="IPR009056">
    <property type="entry name" value="Cyt_c-like_dom"/>
</dbReference>
<evidence type="ECO:0000256" key="1">
    <source>
        <dbReference type="ARBA" id="ARBA00022448"/>
    </source>
</evidence>
<comment type="caution">
    <text evidence="8">The sequence shown here is derived from an EMBL/GenBank/DDBJ whole genome shotgun (WGS) entry which is preliminary data.</text>
</comment>
<dbReference type="Gene3D" id="1.10.760.10">
    <property type="entry name" value="Cytochrome c-like domain"/>
    <property type="match status" value="2"/>
</dbReference>
<dbReference type="SUPFAM" id="SSF46626">
    <property type="entry name" value="Cytochrome c"/>
    <property type="match status" value="2"/>
</dbReference>
<dbReference type="Pfam" id="PF00034">
    <property type="entry name" value="Cytochrom_C"/>
    <property type="match status" value="2"/>
</dbReference>
<evidence type="ECO:0000256" key="5">
    <source>
        <dbReference type="ARBA" id="ARBA00023004"/>
    </source>
</evidence>
<dbReference type="RefSeq" id="WP_238216119.1">
    <property type="nucleotide sequence ID" value="NZ_BPUS01000019.1"/>
</dbReference>
<evidence type="ECO:0000256" key="4">
    <source>
        <dbReference type="ARBA" id="ARBA00022982"/>
    </source>
</evidence>
<reference evidence="8" key="1">
    <citation type="submission" date="2022-09" db="EMBL/GenBank/DDBJ databases">
        <title>Isolation and characterization of 3-chlorobenzoate degrading bacteria from soils in Shizuoka.</title>
        <authorList>
            <person name="Ifat A."/>
            <person name="Ogawa N."/>
            <person name="Kimbara K."/>
            <person name="Moriuchi R."/>
            <person name="Dohra H."/>
            <person name="Shintani M."/>
        </authorList>
    </citation>
    <scope>NUCLEOTIDE SEQUENCE</scope>
    <source>
        <strain evidence="8">19CS4-2</strain>
    </source>
</reference>
<evidence type="ECO:0000256" key="3">
    <source>
        <dbReference type="ARBA" id="ARBA00022723"/>
    </source>
</evidence>
<proteinExistence type="predicted"/>
<feature type="domain" description="Cytochrome c" evidence="7">
    <location>
        <begin position="41"/>
        <end position="122"/>
    </location>
</feature>
<keyword evidence="1" id="KW-0813">Transport</keyword>
<sequence length="219" mass="23637">MMKKILLICVPLAVVLLLAIFGSDLLGLYRLQSYIANSTTAYLADGGAWPHVTDVCMGCHGVKGNSLHQGYPSLAGQPAPYLEAQLHDFSGQARRNPNMTPLALTMSDAQIKSLAAYFAGVPPVANRYFRPDAQLREKGLHLVAAANCAACHGARLMGHDQFPRLAGQGYDYLLAQFDHFASGTRSEPTGVMKNLAMGFSPEDRKAVATYLASLEPKKD</sequence>
<keyword evidence="4" id="KW-0249">Electron transport</keyword>
<dbReference type="PANTHER" id="PTHR33751">
    <property type="entry name" value="CBB3-TYPE CYTOCHROME C OXIDASE SUBUNIT FIXP"/>
    <property type="match status" value="1"/>
</dbReference>
<evidence type="ECO:0000256" key="2">
    <source>
        <dbReference type="ARBA" id="ARBA00022617"/>
    </source>
</evidence>
<dbReference type="EMBL" id="BPUS01000019">
    <property type="protein sequence ID" value="GJH29034.1"/>
    <property type="molecule type" value="Genomic_DNA"/>
</dbReference>